<evidence type="ECO:0000256" key="1">
    <source>
        <dbReference type="SAM" id="MobiDB-lite"/>
    </source>
</evidence>
<dbReference type="GeneID" id="10510460"/>
<evidence type="ECO:0000313" key="2">
    <source>
        <dbReference type="EMBL" id="EGC30486.1"/>
    </source>
</evidence>
<dbReference type="VEuPathDB" id="AmoebaDB:DICPUDRAFT_41371"/>
<dbReference type="eggNOG" id="ENOG502RIKC">
    <property type="taxonomic scope" value="Eukaryota"/>
</dbReference>
<proteinExistence type="predicted"/>
<evidence type="ECO:0000313" key="3">
    <source>
        <dbReference type="Proteomes" id="UP000001064"/>
    </source>
</evidence>
<organism evidence="2 3">
    <name type="scientific">Dictyostelium purpureum</name>
    <name type="common">Slime mold</name>
    <dbReference type="NCBI Taxonomy" id="5786"/>
    <lineage>
        <taxon>Eukaryota</taxon>
        <taxon>Amoebozoa</taxon>
        <taxon>Evosea</taxon>
        <taxon>Eumycetozoa</taxon>
        <taxon>Dictyostelia</taxon>
        <taxon>Dictyosteliales</taxon>
        <taxon>Dictyosteliaceae</taxon>
        <taxon>Dictyostelium</taxon>
    </lineage>
</organism>
<reference evidence="3" key="1">
    <citation type="journal article" date="2011" name="Genome Biol.">
        <title>Comparative genomics of the social amoebae Dictyostelium discoideum and Dictyostelium purpureum.</title>
        <authorList>
            <consortium name="US DOE Joint Genome Institute (JGI-PGF)"/>
            <person name="Sucgang R."/>
            <person name="Kuo A."/>
            <person name="Tian X."/>
            <person name="Salerno W."/>
            <person name="Parikh A."/>
            <person name="Feasley C.L."/>
            <person name="Dalin E."/>
            <person name="Tu H."/>
            <person name="Huang E."/>
            <person name="Barry K."/>
            <person name="Lindquist E."/>
            <person name="Shapiro H."/>
            <person name="Bruce D."/>
            <person name="Schmutz J."/>
            <person name="Salamov A."/>
            <person name="Fey P."/>
            <person name="Gaudet P."/>
            <person name="Anjard C."/>
            <person name="Babu M.M."/>
            <person name="Basu S."/>
            <person name="Bushmanova Y."/>
            <person name="van der Wel H."/>
            <person name="Katoh-Kurasawa M."/>
            <person name="Dinh C."/>
            <person name="Coutinho P.M."/>
            <person name="Saito T."/>
            <person name="Elias M."/>
            <person name="Schaap P."/>
            <person name="Kay R.R."/>
            <person name="Henrissat B."/>
            <person name="Eichinger L."/>
            <person name="Rivero F."/>
            <person name="Putnam N.H."/>
            <person name="West C.M."/>
            <person name="Loomis W.F."/>
            <person name="Chisholm R.L."/>
            <person name="Shaulsky G."/>
            <person name="Strassmann J.E."/>
            <person name="Queller D.C."/>
            <person name="Kuspa A."/>
            <person name="Grigoriev I.V."/>
        </authorList>
    </citation>
    <scope>NUCLEOTIDE SEQUENCE [LARGE SCALE GENOMIC DNA]</scope>
    <source>
        <strain evidence="3">QSDP1</strain>
    </source>
</reference>
<dbReference type="EMBL" id="GL871325">
    <property type="protein sequence ID" value="EGC30486.1"/>
    <property type="molecule type" value="Genomic_DNA"/>
</dbReference>
<dbReference type="RefSeq" id="XP_003292988.1">
    <property type="nucleotide sequence ID" value="XM_003292940.1"/>
</dbReference>
<protein>
    <submittedName>
        <fullName evidence="2">Uncharacterized protein</fullName>
    </submittedName>
</protein>
<dbReference type="InParanoid" id="F0ZZZ1"/>
<name>F0ZZZ1_DICPU</name>
<accession>F0ZZZ1</accession>
<feature type="region of interest" description="Disordered" evidence="1">
    <location>
        <begin position="53"/>
        <end position="76"/>
    </location>
</feature>
<dbReference type="Proteomes" id="UP000001064">
    <property type="component" value="Unassembled WGS sequence"/>
</dbReference>
<feature type="compositionally biased region" description="Low complexity" evidence="1">
    <location>
        <begin position="67"/>
        <end position="76"/>
    </location>
</feature>
<dbReference type="KEGG" id="dpp:DICPUDRAFT_41371"/>
<sequence length="76" mass="9074">MIKYTQCVFKNYMNSDYNPQDYGYSSFSDYKSSIVNGFKEKYSRYFNYTPQIEEGTSKFPDYPNVLNDDNNNNNQQ</sequence>
<dbReference type="OrthoDB" id="21851at2759"/>
<keyword evidence="3" id="KW-1185">Reference proteome</keyword>
<dbReference type="FunCoup" id="F0ZZZ1">
    <property type="interactions" value="935"/>
</dbReference>
<gene>
    <name evidence="2" type="ORF">DICPUDRAFT_41371</name>
</gene>
<dbReference type="AlphaFoldDB" id="F0ZZZ1"/>